<sequence>MKPLLLSILTGLACSVSSLHAVEPEQLEVPLEPLSAEVELGVIATTGNTESSAVKGKATIKQDFREWKNKYQFDALYKRNTYEGDDQTTAQKVFFSAQSDYKLSPENSSVFVYGSYTDDRFSGYDYQNTVAIGYSTRLFADQDSFLDYNIGPGYSFNRTNEGELDDAFIVHLQMEYEYNFSPEVKFTQMLGSDVALESNKNTASKSESSITSKLRDNLSMKAAYNITHNSLSLDMREKTDSITSVTLIYAF</sequence>
<accession>A0A7H1J2P6</accession>
<evidence type="ECO:0000313" key="3">
    <source>
        <dbReference type="Proteomes" id="UP000516370"/>
    </source>
</evidence>
<name>A0A7H1J2P6_9GAMM</name>
<feature type="signal peptide" evidence="1">
    <location>
        <begin position="1"/>
        <end position="21"/>
    </location>
</feature>
<evidence type="ECO:0000313" key="2">
    <source>
        <dbReference type="EMBL" id="QNT04762.1"/>
    </source>
</evidence>
<feature type="chain" id="PRO_5028936111" evidence="1">
    <location>
        <begin position="22"/>
        <end position="251"/>
    </location>
</feature>
<organism evidence="2 3">
    <name type="scientific">Marinomonas arctica</name>
    <dbReference type="NCBI Taxonomy" id="383750"/>
    <lineage>
        <taxon>Bacteria</taxon>
        <taxon>Pseudomonadati</taxon>
        <taxon>Pseudomonadota</taxon>
        <taxon>Gammaproteobacteria</taxon>
        <taxon>Oceanospirillales</taxon>
        <taxon>Oceanospirillaceae</taxon>
        <taxon>Marinomonas</taxon>
    </lineage>
</organism>
<proteinExistence type="predicted"/>
<dbReference type="Pfam" id="PF04338">
    <property type="entry name" value="DUF481"/>
    <property type="match status" value="1"/>
</dbReference>
<dbReference type="EMBL" id="CP061081">
    <property type="protein sequence ID" value="QNT04762.1"/>
    <property type="molecule type" value="Genomic_DNA"/>
</dbReference>
<keyword evidence="3" id="KW-1185">Reference proteome</keyword>
<reference evidence="2 3" key="1">
    <citation type="submission" date="2020-09" db="EMBL/GenBank/DDBJ databases">
        <title>Complete genome sequence of an Arctic sea ice bacterium Marinomonas arctica BSI20414.</title>
        <authorList>
            <person name="Liao L."/>
            <person name="Chen B."/>
        </authorList>
    </citation>
    <scope>NUCLEOTIDE SEQUENCE [LARGE SCALE GENOMIC DNA]</scope>
    <source>
        <strain evidence="2 3">BSI20414</strain>
    </source>
</reference>
<dbReference type="Proteomes" id="UP000516370">
    <property type="component" value="Chromosome"/>
</dbReference>
<dbReference type="InterPro" id="IPR007433">
    <property type="entry name" value="DUF481"/>
</dbReference>
<dbReference type="OrthoDB" id="5292716at2"/>
<dbReference type="AlphaFoldDB" id="A0A7H1J2P6"/>
<dbReference type="KEGG" id="mard:IBG28_13720"/>
<dbReference type="RefSeq" id="WP_111606966.1">
    <property type="nucleotide sequence ID" value="NZ_BMLJ01000010.1"/>
</dbReference>
<keyword evidence="1" id="KW-0732">Signal</keyword>
<gene>
    <name evidence="2" type="ORF">IBG28_13720</name>
</gene>
<evidence type="ECO:0000256" key="1">
    <source>
        <dbReference type="SAM" id="SignalP"/>
    </source>
</evidence>
<protein>
    <submittedName>
        <fullName evidence="2">DUF481 domain-containing protein</fullName>
    </submittedName>
</protein>